<dbReference type="PANTHER" id="PTHR13030:SF8">
    <property type="entry name" value="ADP-RIBOSE PYROPHOSPHATASE, MITOCHONDRIAL"/>
    <property type="match status" value="1"/>
</dbReference>
<dbReference type="InterPro" id="IPR039989">
    <property type="entry name" value="NUDT9"/>
</dbReference>
<dbReference type="Proteomes" id="UP000030665">
    <property type="component" value="Unassembled WGS sequence"/>
</dbReference>
<dbReference type="GO" id="GO:0047631">
    <property type="term" value="F:ADP-ribose diphosphatase activity"/>
    <property type="evidence" value="ECO:0007669"/>
    <property type="project" value="InterPro"/>
</dbReference>
<proteinExistence type="predicted"/>
<name>A0A077ZB17_TRITR</name>
<keyword evidence="1" id="KW-1133">Transmembrane helix</keyword>
<feature type="transmembrane region" description="Helical" evidence="1">
    <location>
        <begin position="486"/>
        <end position="508"/>
    </location>
</feature>
<dbReference type="EMBL" id="HG806173">
    <property type="protein sequence ID" value="CDW57511.1"/>
    <property type="molecule type" value="Genomic_DNA"/>
</dbReference>
<dbReference type="SUPFAM" id="SSF55811">
    <property type="entry name" value="Nudix"/>
    <property type="match status" value="1"/>
</dbReference>
<evidence type="ECO:0000313" key="3">
    <source>
        <dbReference type="Proteomes" id="UP000030665"/>
    </source>
</evidence>
<feature type="transmembrane region" description="Helical" evidence="1">
    <location>
        <begin position="190"/>
        <end position="208"/>
    </location>
</feature>
<reference evidence="2" key="1">
    <citation type="submission" date="2014-01" db="EMBL/GenBank/DDBJ databases">
        <authorList>
            <person name="Aslett M."/>
        </authorList>
    </citation>
    <scope>NUCLEOTIDE SEQUENCE</scope>
</reference>
<sequence length="542" mass="60927">MLPRYGPNRMMSVIFVWETKDKVLILKKSAKSSYEDAFITGYISDPEDQPFADLPLKYITESLRREYGDDKLAGGNVPSSLETDHAWVELEMFLVPCKKTKKLCTFGLAGMQDKFGLQWHEMRSENQQALNQSIKSLIDSRRDNQEGYSVFCEGHKKKKHILPIIFTGIVLIGAASGAVALAVAFAAASYILLGQLLLCIAVCVLYEAEGREVSDAIKTALTSKAPVVPPYRRPWKRQYFRYNPKLWNESCYFRQCDPPIGTHGFHPKFNTIDGSVYRKRLNCCGENLTYEVRDGFPLNPAGRTGLTGRGLLPRYGPNHMRSVIFIWENGTKVLVLKKSDTDSYGDGFITGHICNPEEQAFPDLPLKLIKESLKQEFPDEARIEKIIKNARKRFVKLVGGSLPSILETDNAWVELEMFVVPCKKTKKLCRHGLTKMREAFNLTWHDMKIEDPQGLNKSVTSLTESKRDDEEEYSIYCEKWKKETSLLSIIFGSILLIGGIGLSIALAVALGSAWMVGAFIGLCLGANGLLAIGFGIYDRFSK</sequence>
<dbReference type="OrthoDB" id="6261290at2759"/>
<feature type="transmembrane region" description="Helical" evidence="1">
    <location>
        <begin position="161"/>
        <end position="184"/>
    </location>
</feature>
<dbReference type="InterPro" id="IPR015797">
    <property type="entry name" value="NUDIX_hydrolase-like_dom_sf"/>
</dbReference>
<dbReference type="AlphaFoldDB" id="A0A077ZB17"/>
<keyword evidence="1" id="KW-0472">Membrane</keyword>
<keyword evidence="1" id="KW-0812">Transmembrane</keyword>
<gene>
    <name evidence="2" type="ORF">TTRE_0000580301</name>
</gene>
<reference evidence="2" key="2">
    <citation type="submission" date="2014-03" db="EMBL/GenBank/DDBJ databases">
        <title>The whipworm genome and dual-species transcriptomics of an intimate host-pathogen interaction.</title>
        <authorList>
            <person name="Foth B.J."/>
            <person name="Tsai I.J."/>
            <person name="Reid A.J."/>
            <person name="Bancroft A.J."/>
            <person name="Nichol S."/>
            <person name="Tracey A."/>
            <person name="Holroyd N."/>
            <person name="Cotton J.A."/>
            <person name="Stanley E.J."/>
            <person name="Zarowiecki M."/>
            <person name="Liu J.Z."/>
            <person name="Huckvale T."/>
            <person name="Cooper P.J."/>
            <person name="Grencis R.K."/>
            <person name="Berriman M."/>
        </authorList>
    </citation>
    <scope>NUCLEOTIDE SEQUENCE [LARGE SCALE GENOMIC DNA]</scope>
</reference>
<evidence type="ECO:0000313" key="2">
    <source>
        <dbReference type="EMBL" id="CDW57511.1"/>
    </source>
</evidence>
<feature type="transmembrane region" description="Helical" evidence="1">
    <location>
        <begin position="514"/>
        <end position="537"/>
    </location>
</feature>
<protein>
    <submittedName>
        <fullName evidence="2">Uncharacterized protein</fullName>
    </submittedName>
</protein>
<keyword evidence="3" id="KW-1185">Reference proteome</keyword>
<evidence type="ECO:0000256" key="1">
    <source>
        <dbReference type="SAM" id="Phobius"/>
    </source>
</evidence>
<accession>A0A077ZB17</accession>
<organism evidence="2 3">
    <name type="scientific">Trichuris trichiura</name>
    <name type="common">Whipworm</name>
    <name type="synonym">Trichocephalus trichiurus</name>
    <dbReference type="NCBI Taxonomy" id="36087"/>
    <lineage>
        <taxon>Eukaryota</taxon>
        <taxon>Metazoa</taxon>
        <taxon>Ecdysozoa</taxon>
        <taxon>Nematoda</taxon>
        <taxon>Enoplea</taxon>
        <taxon>Dorylaimia</taxon>
        <taxon>Trichinellida</taxon>
        <taxon>Trichuridae</taxon>
        <taxon>Trichuris</taxon>
    </lineage>
</organism>
<dbReference type="PANTHER" id="PTHR13030">
    <property type="entry name" value="NUDIX HYDROLASE"/>
    <property type="match status" value="1"/>
</dbReference>
<dbReference type="Pfam" id="PF25969">
    <property type="entry name" value="NUDT9_N"/>
    <property type="match status" value="1"/>
</dbReference>